<evidence type="ECO:0000313" key="2">
    <source>
        <dbReference type="EMBL" id="QTA85964.1"/>
    </source>
</evidence>
<sequence length="136" mass="15500">MKLAYTDSSVWITRIEGLPAYRKAIGNALKELGNSEYSLCISEAVLLEVLVKPYRENNNEIIRVYHKLFGQLRLLENFPDIFKDALMVAQTENLKGMDALHVSFALRHKCKCFVSTDPHFKNITTVTPVWIDLGSI</sequence>
<dbReference type="InterPro" id="IPR029060">
    <property type="entry name" value="PIN-like_dom_sf"/>
</dbReference>
<dbReference type="InterPro" id="IPR002716">
    <property type="entry name" value="PIN_dom"/>
</dbReference>
<dbReference type="AlphaFoldDB" id="A0A975GLT4"/>
<feature type="domain" description="PIN" evidence="1">
    <location>
        <begin position="5"/>
        <end position="123"/>
    </location>
</feature>
<dbReference type="Proteomes" id="UP000663722">
    <property type="component" value="Chromosome"/>
</dbReference>
<protein>
    <submittedName>
        <fullName evidence="2">PIN domain-containing protein</fullName>
    </submittedName>
</protein>
<proteinExistence type="predicted"/>
<gene>
    <name evidence="2" type="ORF">dnm_019810</name>
</gene>
<dbReference type="SUPFAM" id="SSF88723">
    <property type="entry name" value="PIN domain-like"/>
    <property type="match status" value="1"/>
</dbReference>
<dbReference type="Gene3D" id="3.40.50.1010">
    <property type="entry name" value="5'-nuclease"/>
    <property type="match status" value="1"/>
</dbReference>
<dbReference type="Pfam" id="PF01850">
    <property type="entry name" value="PIN"/>
    <property type="match status" value="1"/>
</dbReference>
<dbReference type="KEGG" id="dmm:dnm_019810"/>
<reference evidence="2" key="1">
    <citation type="journal article" date="2021" name="Microb. Physiol.">
        <title>Proteogenomic Insights into the Physiology of Marine, Sulfate-Reducing, Filamentous Desulfonema limicola and Desulfonema magnum.</title>
        <authorList>
            <person name="Schnaars V."/>
            <person name="Wohlbrand L."/>
            <person name="Scheve S."/>
            <person name="Hinrichs C."/>
            <person name="Reinhardt R."/>
            <person name="Rabus R."/>
        </authorList>
    </citation>
    <scope>NUCLEOTIDE SEQUENCE</scope>
    <source>
        <strain evidence="2">4be13</strain>
    </source>
</reference>
<dbReference type="RefSeq" id="WP_207681803.1">
    <property type="nucleotide sequence ID" value="NZ_CP061800.1"/>
</dbReference>
<accession>A0A975GLT4</accession>
<evidence type="ECO:0000259" key="1">
    <source>
        <dbReference type="Pfam" id="PF01850"/>
    </source>
</evidence>
<name>A0A975GLT4_9BACT</name>
<organism evidence="2 3">
    <name type="scientific">Desulfonema magnum</name>
    <dbReference type="NCBI Taxonomy" id="45655"/>
    <lineage>
        <taxon>Bacteria</taxon>
        <taxon>Pseudomonadati</taxon>
        <taxon>Thermodesulfobacteriota</taxon>
        <taxon>Desulfobacteria</taxon>
        <taxon>Desulfobacterales</taxon>
        <taxon>Desulfococcaceae</taxon>
        <taxon>Desulfonema</taxon>
    </lineage>
</organism>
<dbReference type="CDD" id="cd09854">
    <property type="entry name" value="PIN_VapC-like"/>
    <property type="match status" value="1"/>
</dbReference>
<dbReference type="EMBL" id="CP061800">
    <property type="protein sequence ID" value="QTA85964.1"/>
    <property type="molecule type" value="Genomic_DNA"/>
</dbReference>
<keyword evidence="3" id="KW-1185">Reference proteome</keyword>
<evidence type="ECO:0000313" key="3">
    <source>
        <dbReference type="Proteomes" id="UP000663722"/>
    </source>
</evidence>